<dbReference type="AlphaFoldDB" id="A0A418ZXV3"/>
<evidence type="ECO:0000313" key="2">
    <source>
        <dbReference type="Proteomes" id="UP000283587"/>
    </source>
</evidence>
<accession>A0A418ZXV3</accession>
<sequence>MATRVVEKENLKYEFSTKDPFVASIQPNEKITVACEMAYNGGLVTSLEAKITPEDFKYPFFNPMTGPIEVAGARAGQTLCIHIHEMELEEFGLTGLTAHSGLFQEWIFERQERFNQYKPVRVADGVIHWSDDLKIPVAPMIGVIGTAPAYGSILSLDNGEHGGNIDVQEMGPGCKIYLPVNVDGAYLFMGDCHARQGDGEVCGMGAIDIGARITLSVDVIDRHARMTWPRFETATHIGTVGLGRPLEDAMRVAYREMIYWLADDYGFTEADAYMLLSTVAEGRATQIMNPKSTFICKVEKSLLPTS</sequence>
<dbReference type="InterPro" id="IPR004304">
    <property type="entry name" value="FmdA_AmdA"/>
</dbReference>
<dbReference type="Proteomes" id="UP000283587">
    <property type="component" value="Unassembled WGS sequence"/>
</dbReference>
<keyword evidence="2" id="KW-1185">Reference proteome</keyword>
<dbReference type="SUPFAM" id="SSF141130">
    <property type="entry name" value="Acetamidase/Formamidase-like"/>
    <property type="match status" value="1"/>
</dbReference>
<dbReference type="GO" id="GO:0016811">
    <property type="term" value="F:hydrolase activity, acting on carbon-nitrogen (but not peptide) bonds, in linear amides"/>
    <property type="evidence" value="ECO:0007669"/>
    <property type="project" value="InterPro"/>
</dbReference>
<dbReference type="PANTHER" id="PTHR31891">
    <property type="entry name" value="FORMAMIDASE C869.04-RELATED"/>
    <property type="match status" value="1"/>
</dbReference>
<dbReference type="EMBL" id="QZEW01000114">
    <property type="protein sequence ID" value="RJL05347.1"/>
    <property type="molecule type" value="Genomic_DNA"/>
</dbReference>
<comment type="caution">
    <text evidence="1">The sequence shown here is derived from an EMBL/GenBank/DDBJ whole genome shotgun (WGS) entry which is preliminary data.</text>
</comment>
<reference evidence="2" key="1">
    <citation type="submission" date="2018-09" db="EMBL/GenBank/DDBJ databases">
        <title>Paracoccus onubensis nov. sp. a moderate halophilic bacterium isolated from Gruta de las Maravillas (Aracena, Spain).</title>
        <authorList>
            <person name="Jurado V."/>
            <person name="Gutierrez-Patricio S."/>
            <person name="Gonzalez-Pimentel J.L."/>
            <person name="Miller A.Z."/>
            <person name="Laiz L."/>
            <person name="Saiz-Jimenez C."/>
        </authorList>
    </citation>
    <scope>NUCLEOTIDE SEQUENCE [LARGE SCALE GENOMIC DNA]</scope>
    <source>
        <strain evidence="2">DSM 26381</strain>
    </source>
</reference>
<dbReference type="Pfam" id="PF03069">
    <property type="entry name" value="FmdA_AmdA"/>
    <property type="match status" value="2"/>
</dbReference>
<name>A0A418ZXV3_9RHOB</name>
<protein>
    <submittedName>
        <fullName evidence="1">Acetamidase</fullName>
    </submittedName>
</protein>
<gene>
    <name evidence="1" type="ORF">D3P05_19785</name>
</gene>
<evidence type="ECO:0000313" key="1">
    <source>
        <dbReference type="EMBL" id="RJL05347.1"/>
    </source>
</evidence>
<proteinExistence type="predicted"/>
<organism evidence="1 2">
    <name type="scientific">Paracoccus siganidrum</name>
    <dbReference type="NCBI Taxonomy" id="1276757"/>
    <lineage>
        <taxon>Bacteria</taxon>
        <taxon>Pseudomonadati</taxon>
        <taxon>Pseudomonadota</taxon>
        <taxon>Alphaproteobacteria</taxon>
        <taxon>Rhodobacterales</taxon>
        <taxon>Paracoccaceae</taxon>
        <taxon>Paracoccus</taxon>
    </lineage>
</organism>
<dbReference type="PANTHER" id="PTHR31891:SF1">
    <property type="entry name" value="FORMAMIDASE C869.04-RELATED"/>
    <property type="match status" value="1"/>
</dbReference>
<dbReference type="RefSeq" id="WP_119900505.1">
    <property type="nucleotide sequence ID" value="NZ_QZEW01000114.1"/>
</dbReference>
<dbReference type="Gene3D" id="2.60.120.580">
    <property type="entry name" value="Acetamidase/Formamidase-like domains"/>
    <property type="match status" value="2"/>
</dbReference>
<dbReference type="OrthoDB" id="9785236at2"/>
<dbReference type="Gene3D" id="3.10.28.20">
    <property type="entry name" value="Acetamidase/Formamidase-like domains"/>
    <property type="match status" value="1"/>
</dbReference>